<protein>
    <recommendedName>
        <fullName evidence="5">Solute-binding protein family 5 domain-containing protein</fullName>
    </recommendedName>
</protein>
<evidence type="ECO:0000256" key="1">
    <source>
        <dbReference type="ARBA" id="ARBA00005695"/>
    </source>
</evidence>
<dbReference type="Gene3D" id="3.40.190.10">
    <property type="entry name" value="Periplasmic binding protein-like II"/>
    <property type="match status" value="1"/>
</dbReference>
<evidence type="ECO:0000259" key="5">
    <source>
        <dbReference type="Pfam" id="PF00496"/>
    </source>
</evidence>
<feature type="domain" description="Solute-binding protein family 5" evidence="5">
    <location>
        <begin position="108"/>
        <end position="435"/>
    </location>
</feature>
<evidence type="ECO:0000313" key="6">
    <source>
        <dbReference type="EMBL" id="GAA4908328.1"/>
    </source>
</evidence>
<keyword evidence="2" id="KW-0813">Transport</keyword>
<accession>A0ABP9FQL7</accession>
<comment type="similarity">
    <text evidence="1">Belongs to the bacterial solute-binding protein 5 family.</text>
</comment>
<evidence type="ECO:0000256" key="4">
    <source>
        <dbReference type="SAM" id="MobiDB-lite"/>
    </source>
</evidence>
<dbReference type="CDD" id="cd00995">
    <property type="entry name" value="PBP2_NikA_DppA_OppA_like"/>
    <property type="match status" value="1"/>
</dbReference>
<dbReference type="PANTHER" id="PTHR30290:SF9">
    <property type="entry name" value="OLIGOPEPTIDE-BINDING PROTEIN APPA"/>
    <property type="match status" value="1"/>
</dbReference>
<evidence type="ECO:0000256" key="3">
    <source>
        <dbReference type="ARBA" id="ARBA00022729"/>
    </source>
</evidence>
<gene>
    <name evidence="6" type="ORF">GCM10025789_29870</name>
</gene>
<dbReference type="EMBL" id="BAABLV010000045">
    <property type="protein sequence ID" value="GAA4908328.1"/>
    <property type="molecule type" value="Genomic_DNA"/>
</dbReference>
<evidence type="ECO:0000256" key="2">
    <source>
        <dbReference type="ARBA" id="ARBA00022448"/>
    </source>
</evidence>
<keyword evidence="7" id="KW-1185">Reference proteome</keyword>
<dbReference type="PANTHER" id="PTHR30290">
    <property type="entry name" value="PERIPLASMIC BINDING COMPONENT OF ABC TRANSPORTER"/>
    <property type="match status" value="1"/>
</dbReference>
<comment type="caution">
    <text evidence="6">The sequence shown here is derived from an EMBL/GenBank/DDBJ whole genome shotgun (WGS) entry which is preliminary data.</text>
</comment>
<dbReference type="PROSITE" id="PS51318">
    <property type="entry name" value="TAT"/>
    <property type="match status" value="1"/>
</dbReference>
<dbReference type="Proteomes" id="UP001501521">
    <property type="component" value="Unassembled WGS sequence"/>
</dbReference>
<evidence type="ECO:0000313" key="7">
    <source>
        <dbReference type="Proteomes" id="UP001501521"/>
    </source>
</evidence>
<organism evidence="6 7">
    <name type="scientific">Tessaracoccus lubricantis</name>
    <dbReference type="NCBI Taxonomy" id="545543"/>
    <lineage>
        <taxon>Bacteria</taxon>
        <taxon>Bacillati</taxon>
        <taxon>Actinomycetota</taxon>
        <taxon>Actinomycetes</taxon>
        <taxon>Propionibacteriales</taxon>
        <taxon>Propionibacteriaceae</taxon>
        <taxon>Tessaracoccus</taxon>
    </lineage>
</organism>
<dbReference type="Pfam" id="PF00496">
    <property type="entry name" value="SBP_bac_5"/>
    <property type="match status" value="1"/>
</dbReference>
<dbReference type="SUPFAM" id="SSF53850">
    <property type="entry name" value="Periplasmic binding protein-like II"/>
    <property type="match status" value="1"/>
</dbReference>
<dbReference type="PROSITE" id="PS51257">
    <property type="entry name" value="PROKAR_LIPOPROTEIN"/>
    <property type="match status" value="1"/>
</dbReference>
<sequence length="530" mass="57360">MNNRTKFTRRRVISLGALLGGAVVVGPLVSGCSTPTTDSGRSPEAGGATTSREPSGAKSEVITMGSAVDVLNFDPYAQTTNAIIVLRLLNAWLLTYDEDLNPQLDTLAGYELSDDRTTCTLKLRDDVVFTTGKTMTAEDVVFAFERAMNPETGFNLASPSQIIESVSSPEPLLVELKFKGPTSQTLVEDLLVGQPVVDKDHNSAEGLATTPASAGPYRLVSRTAGQSLTLEANPDWYGGEVETQRIELRIFTDTRALTSGLESGALDLAVYVPPRDGQRLQEKFEYLDSYPGSATMLLRVSAITPPFDQKSLRQALWHSVNRDRIVEEVLFGFGGAAALPWGPNSPAQDDSYDDRVQYDLEAAKALLEDVSVAAGAAMVNGSDPISISVMQIIQADLASIGFDLQIEQVDAATFQDRLVAGDFGVVLGQMGGGQLSLPRITQNSLFRLSNNPLWPDGVPPQAYVEAIETLTSEQDEKARQAAFDQLNDVIVDEAWAIGTYYVPQLYMFKPELKGVARDHQNALVLDKASF</sequence>
<name>A0ABP9FQL7_9ACTN</name>
<dbReference type="InterPro" id="IPR030678">
    <property type="entry name" value="Peptide/Ni-bd"/>
</dbReference>
<reference evidence="7" key="1">
    <citation type="journal article" date="2019" name="Int. J. Syst. Evol. Microbiol.">
        <title>The Global Catalogue of Microorganisms (GCM) 10K type strain sequencing project: providing services to taxonomists for standard genome sequencing and annotation.</title>
        <authorList>
            <consortium name="The Broad Institute Genomics Platform"/>
            <consortium name="The Broad Institute Genome Sequencing Center for Infectious Disease"/>
            <person name="Wu L."/>
            <person name="Ma J."/>
        </authorList>
    </citation>
    <scope>NUCLEOTIDE SEQUENCE [LARGE SCALE GENOMIC DNA]</scope>
    <source>
        <strain evidence="7">JCM 19125</strain>
    </source>
</reference>
<dbReference type="InterPro" id="IPR000914">
    <property type="entry name" value="SBP_5_dom"/>
</dbReference>
<dbReference type="InterPro" id="IPR006311">
    <property type="entry name" value="TAT_signal"/>
</dbReference>
<dbReference type="PIRSF" id="PIRSF002741">
    <property type="entry name" value="MppA"/>
    <property type="match status" value="1"/>
</dbReference>
<keyword evidence="3" id="KW-0732">Signal</keyword>
<feature type="region of interest" description="Disordered" evidence="4">
    <location>
        <begin position="33"/>
        <end position="59"/>
    </location>
</feature>
<dbReference type="InterPro" id="IPR039424">
    <property type="entry name" value="SBP_5"/>
</dbReference>
<proteinExistence type="inferred from homology"/>
<dbReference type="Gene3D" id="3.10.105.10">
    <property type="entry name" value="Dipeptide-binding Protein, Domain 3"/>
    <property type="match status" value="1"/>
</dbReference>